<comment type="caution">
    <text evidence="2">The sequence shown here is derived from an EMBL/GenBank/DDBJ whole genome shotgun (WGS) entry which is preliminary data.</text>
</comment>
<dbReference type="Proteomes" id="UP000070422">
    <property type="component" value="Unassembled WGS sequence"/>
</dbReference>
<keyword evidence="1" id="KW-0812">Transmembrane</keyword>
<keyword evidence="1" id="KW-0472">Membrane</keyword>
<protein>
    <submittedName>
        <fullName evidence="2">LPXTG-motif protein cell wall anchor domain protein</fullName>
    </submittedName>
</protein>
<organism evidence="2 3">
    <name type="scientific">Aerococcus christensenii</name>
    <dbReference type="NCBI Taxonomy" id="87541"/>
    <lineage>
        <taxon>Bacteria</taxon>
        <taxon>Bacillati</taxon>
        <taxon>Bacillota</taxon>
        <taxon>Bacilli</taxon>
        <taxon>Lactobacillales</taxon>
        <taxon>Aerococcaceae</taxon>
        <taxon>Aerococcus</taxon>
    </lineage>
</organism>
<sequence>MLKQARHPKSFGTYLPETGVVGNSIWSLLTILGLVGTFMLHGEKKK</sequence>
<reference evidence="2 3" key="1">
    <citation type="submission" date="2016-01" db="EMBL/GenBank/DDBJ databases">
        <authorList>
            <person name="Oliw E.H."/>
        </authorList>
    </citation>
    <scope>NUCLEOTIDE SEQUENCE [LARGE SCALE GENOMIC DNA]</scope>
    <source>
        <strain evidence="2 3">KA00635</strain>
    </source>
</reference>
<proteinExistence type="predicted"/>
<dbReference type="EMBL" id="LSCQ01000103">
    <property type="protein sequence ID" value="KXB33142.1"/>
    <property type="molecule type" value="Genomic_DNA"/>
</dbReference>
<evidence type="ECO:0000313" key="2">
    <source>
        <dbReference type="EMBL" id="KXB33142.1"/>
    </source>
</evidence>
<accession>A0A133XQC2</accession>
<dbReference type="AlphaFoldDB" id="A0A133XQC2"/>
<gene>
    <name evidence="2" type="ORF">HMPREF3187_01785</name>
</gene>
<evidence type="ECO:0000313" key="3">
    <source>
        <dbReference type="Proteomes" id="UP000070422"/>
    </source>
</evidence>
<name>A0A133XQC2_9LACT</name>
<keyword evidence="1" id="KW-1133">Transmembrane helix</keyword>
<evidence type="ECO:0000256" key="1">
    <source>
        <dbReference type="SAM" id="Phobius"/>
    </source>
</evidence>
<feature type="transmembrane region" description="Helical" evidence="1">
    <location>
        <begin position="20"/>
        <end position="40"/>
    </location>
</feature>